<reference evidence="2 3" key="1">
    <citation type="submission" date="2019-09" db="EMBL/GenBank/DDBJ databases">
        <title>Draft genome of the ectomycorrhizal ascomycete Sphaerosporella brunnea.</title>
        <authorList>
            <consortium name="DOE Joint Genome Institute"/>
            <person name="Benucci G.M."/>
            <person name="Marozzi G."/>
            <person name="Antonielli L."/>
            <person name="Sanchez S."/>
            <person name="Marco P."/>
            <person name="Wang X."/>
            <person name="Falini L.B."/>
            <person name="Barry K."/>
            <person name="Haridas S."/>
            <person name="Lipzen A."/>
            <person name="Labutti K."/>
            <person name="Grigoriev I.V."/>
            <person name="Murat C."/>
            <person name="Martin F."/>
            <person name="Albertini E."/>
            <person name="Donnini D."/>
            <person name="Bonito G."/>
        </authorList>
    </citation>
    <scope>NUCLEOTIDE SEQUENCE [LARGE SCALE GENOMIC DNA]</scope>
    <source>
        <strain evidence="2 3">Sb_GMNB300</strain>
    </source>
</reference>
<comment type="caution">
    <text evidence="2">The sequence shown here is derived from an EMBL/GenBank/DDBJ whole genome shotgun (WGS) entry which is preliminary data.</text>
</comment>
<dbReference type="InParanoid" id="A0A5J5F4L8"/>
<name>A0A5J5F4L8_9PEZI</name>
<evidence type="ECO:0000256" key="1">
    <source>
        <dbReference type="SAM" id="MobiDB-lite"/>
    </source>
</evidence>
<dbReference type="OrthoDB" id="5399363at2759"/>
<dbReference type="Proteomes" id="UP000326924">
    <property type="component" value="Unassembled WGS sequence"/>
</dbReference>
<feature type="compositionally biased region" description="Acidic residues" evidence="1">
    <location>
        <begin position="70"/>
        <end position="83"/>
    </location>
</feature>
<feature type="region of interest" description="Disordered" evidence="1">
    <location>
        <begin position="50"/>
        <end position="83"/>
    </location>
</feature>
<proteinExistence type="predicted"/>
<evidence type="ECO:0000313" key="2">
    <source>
        <dbReference type="EMBL" id="KAA8911280.1"/>
    </source>
</evidence>
<evidence type="ECO:0000313" key="3">
    <source>
        <dbReference type="Proteomes" id="UP000326924"/>
    </source>
</evidence>
<sequence>MKQWLKDQTSSSTAGVPAAPAVVTTVNGALIQHSTIHSSEISTNVMHPVNPTVDRNQAGGPAVNHTQAEPDTESFQDSEDEEDDAVGFGVDDVYHGFEEDQMWKLENGTAVENVLHGNYHKLPQDKPTISLLLRGWIIDLDNPTMESWFTTSEWNEIKASFPSLPSPSEHFGRSLMRFHSVKTVEDLRNVLETTSYRPEGIPYDRELHFDSQWADYVIRSFLFLFETPGQPLCRNHLENWYTSFIWSPIIDHSFLSLPDMTFESADSVCRATSLRKNRTRTDPTGRAKTGSRLDGILRGVEDDYLEFFCMEIANTFQGGVTSTKWLGDSHKLVRAMRDMLGRVVQRGGKQVVGVVAAGLTLEIWRMFYYKGYTCVLKRERIHTVPTKVERLTDLLMLLSSVVRIKVYTHIMISLLYTSEGDVGLMCFRPL</sequence>
<keyword evidence="3" id="KW-1185">Reference proteome</keyword>
<protein>
    <submittedName>
        <fullName evidence="2">Uncharacterized protein</fullName>
    </submittedName>
</protein>
<gene>
    <name evidence="2" type="ORF">FN846DRAFT_447670</name>
</gene>
<dbReference type="AlphaFoldDB" id="A0A5J5F4L8"/>
<accession>A0A5J5F4L8</accession>
<dbReference type="EMBL" id="VXIS01000037">
    <property type="protein sequence ID" value="KAA8911280.1"/>
    <property type="molecule type" value="Genomic_DNA"/>
</dbReference>
<organism evidence="2 3">
    <name type="scientific">Sphaerosporella brunnea</name>
    <dbReference type="NCBI Taxonomy" id="1250544"/>
    <lineage>
        <taxon>Eukaryota</taxon>
        <taxon>Fungi</taxon>
        <taxon>Dikarya</taxon>
        <taxon>Ascomycota</taxon>
        <taxon>Pezizomycotina</taxon>
        <taxon>Pezizomycetes</taxon>
        <taxon>Pezizales</taxon>
        <taxon>Pyronemataceae</taxon>
        <taxon>Sphaerosporella</taxon>
    </lineage>
</organism>